<dbReference type="Proteomes" id="UP000034680">
    <property type="component" value="Unassembled WGS sequence"/>
</dbReference>
<comment type="subcellular location">
    <subcellularLocation>
        <location evidence="1">Membrane</location>
        <topology evidence="1">Multi-pass membrane protein</topology>
    </subcellularLocation>
</comment>
<protein>
    <submittedName>
        <fullName evidence="7">Putative allantoate permease</fullName>
    </submittedName>
</protein>
<evidence type="ECO:0000256" key="3">
    <source>
        <dbReference type="ARBA" id="ARBA00022692"/>
    </source>
</evidence>
<name>A0A0G2FV64_9PEZI</name>
<keyword evidence="2" id="KW-0813">Transport</keyword>
<evidence type="ECO:0000256" key="1">
    <source>
        <dbReference type="ARBA" id="ARBA00004141"/>
    </source>
</evidence>
<evidence type="ECO:0000256" key="4">
    <source>
        <dbReference type="ARBA" id="ARBA00022989"/>
    </source>
</evidence>
<feature type="transmembrane region" description="Helical" evidence="6">
    <location>
        <begin position="224"/>
        <end position="247"/>
    </location>
</feature>
<dbReference type="PANTHER" id="PTHR43791:SF63">
    <property type="entry name" value="HIGH AFFINITY CYSTEINE TRANSPORTER"/>
    <property type="match status" value="1"/>
</dbReference>
<sequence length="302" mass="34625">MATTKVPVEETTSSEDGSAVAVPKLLDRYADESYKLLSQVKVEPPTPEEAERIRKKCVRWVIPFICLGYHLMYVDKQTLGNSSILGIIDDAHLTTDQYNWLSSIFYLGYLLAESILRIASNHSGIEQKRFKKGQFIEALQDPKTWLFFLHAWSQEMANGLTNQYSLIIKSFGFSTLNTTLLGCINGLTALISLVIALYHVGYGLGNILSPQLFQGRYKPRYVETWWVILWVACVFPMLLVLYLRYYLNKENRRRDSLAQTGEIRETGVVEHVDESGHRTEEVVDARQLDLTDRENLAFRYVL</sequence>
<dbReference type="AlphaFoldDB" id="A0A0G2FV64"/>
<gene>
    <name evidence="7" type="ORF">UCDDA912_g02073</name>
</gene>
<dbReference type="GO" id="GO:0016020">
    <property type="term" value="C:membrane"/>
    <property type="evidence" value="ECO:0007669"/>
    <property type="project" value="UniProtKB-SubCell"/>
</dbReference>
<keyword evidence="8" id="KW-1185">Reference proteome</keyword>
<dbReference type="EMBL" id="LCUC01000066">
    <property type="protein sequence ID" value="KKY37856.1"/>
    <property type="molecule type" value="Genomic_DNA"/>
</dbReference>
<keyword evidence="4 6" id="KW-1133">Transmembrane helix</keyword>
<feature type="transmembrane region" description="Helical" evidence="6">
    <location>
        <begin position="57"/>
        <end position="74"/>
    </location>
</feature>
<evidence type="ECO:0000313" key="7">
    <source>
        <dbReference type="EMBL" id="KKY37856.1"/>
    </source>
</evidence>
<keyword evidence="3 6" id="KW-0812">Transmembrane</keyword>
<dbReference type="OrthoDB" id="6730379at2759"/>
<evidence type="ECO:0000256" key="2">
    <source>
        <dbReference type="ARBA" id="ARBA00022448"/>
    </source>
</evidence>
<evidence type="ECO:0000256" key="6">
    <source>
        <dbReference type="SAM" id="Phobius"/>
    </source>
</evidence>
<feature type="transmembrane region" description="Helical" evidence="6">
    <location>
        <begin position="100"/>
        <end position="119"/>
    </location>
</feature>
<comment type="caution">
    <text evidence="7">The sequence shown here is derived from an EMBL/GenBank/DDBJ whole genome shotgun (WGS) entry which is preliminary data.</text>
</comment>
<reference evidence="7 8" key="2">
    <citation type="submission" date="2015-05" db="EMBL/GenBank/DDBJ databases">
        <authorList>
            <person name="Morales-Cruz A."/>
            <person name="Amrine K.C."/>
            <person name="Cantu D."/>
        </authorList>
    </citation>
    <scope>NUCLEOTIDE SEQUENCE [LARGE SCALE GENOMIC DNA]</scope>
    <source>
        <strain evidence="7">DA912</strain>
    </source>
</reference>
<proteinExistence type="predicted"/>
<organism evidence="7 8">
    <name type="scientific">Diaporthe ampelina</name>
    <dbReference type="NCBI Taxonomy" id="1214573"/>
    <lineage>
        <taxon>Eukaryota</taxon>
        <taxon>Fungi</taxon>
        <taxon>Dikarya</taxon>
        <taxon>Ascomycota</taxon>
        <taxon>Pezizomycotina</taxon>
        <taxon>Sordariomycetes</taxon>
        <taxon>Sordariomycetidae</taxon>
        <taxon>Diaporthales</taxon>
        <taxon>Diaporthaceae</taxon>
        <taxon>Diaporthe</taxon>
    </lineage>
</organism>
<dbReference type="InterPro" id="IPR036259">
    <property type="entry name" value="MFS_trans_sf"/>
</dbReference>
<evidence type="ECO:0000313" key="8">
    <source>
        <dbReference type="Proteomes" id="UP000034680"/>
    </source>
</evidence>
<keyword evidence="5 6" id="KW-0472">Membrane</keyword>
<evidence type="ECO:0000256" key="5">
    <source>
        <dbReference type="ARBA" id="ARBA00023136"/>
    </source>
</evidence>
<dbReference type="PANTHER" id="PTHR43791">
    <property type="entry name" value="PERMEASE-RELATED"/>
    <property type="match status" value="1"/>
</dbReference>
<dbReference type="Gene3D" id="1.20.1250.20">
    <property type="entry name" value="MFS general substrate transporter like domains"/>
    <property type="match status" value="1"/>
</dbReference>
<feature type="transmembrane region" description="Helical" evidence="6">
    <location>
        <begin position="179"/>
        <end position="204"/>
    </location>
</feature>
<dbReference type="GO" id="GO:0022857">
    <property type="term" value="F:transmembrane transporter activity"/>
    <property type="evidence" value="ECO:0007669"/>
    <property type="project" value="TreeGrafter"/>
</dbReference>
<reference evidence="7 8" key="1">
    <citation type="submission" date="2015-05" db="EMBL/GenBank/DDBJ databases">
        <title>Distinctive expansion of gene families associated with plant cell wall degradation and secondary metabolism in the genomes of grapevine trunk pathogens.</title>
        <authorList>
            <person name="Lawrence D.P."/>
            <person name="Travadon R."/>
            <person name="Rolshausen P.E."/>
            <person name="Baumgartner K."/>
        </authorList>
    </citation>
    <scope>NUCLEOTIDE SEQUENCE [LARGE SCALE GENOMIC DNA]</scope>
    <source>
        <strain evidence="7">DA912</strain>
    </source>
</reference>
<accession>A0A0G2FV64</accession>
<dbReference type="SUPFAM" id="SSF103473">
    <property type="entry name" value="MFS general substrate transporter"/>
    <property type="match status" value="1"/>
</dbReference>